<keyword evidence="1" id="KW-0001">2Fe-2S</keyword>
<dbReference type="Pfam" id="PF03473">
    <property type="entry name" value="MOSC"/>
    <property type="match status" value="1"/>
</dbReference>
<evidence type="ECO:0000259" key="4">
    <source>
        <dbReference type="PROSITE" id="PS51384"/>
    </source>
</evidence>
<dbReference type="InterPro" id="IPR005302">
    <property type="entry name" value="MoCF_Sase_C"/>
</dbReference>
<dbReference type="GO" id="GO:0016491">
    <property type="term" value="F:oxidoreductase activity"/>
    <property type="evidence" value="ECO:0007669"/>
    <property type="project" value="InterPro"/>
</dbReference>
<dbReference type="GO" id="GO:0051537">
    <property type="term" value="F:2 iron, 2 sulfur cluster binding"/>
    <property type="evidence" value="ECO:0007669"/>
    <property type="project" value="UniProtKB-KW"/>
</dbReference>
<dbReference type="InterPro" id="IPR001041">
    <property type="entry name" value="2Fe-2S_ferredoxin-type"/>
</dbReference>
<dbReference type="InterPro" id="IPR017938">
    <property type="entry name" value="Riboflavin_synthase-like_b-brl"/>
</dbReference>
<dbReference type="Pfam" id="PF00111">
    <property type="entry name" value="Fer2"/>
    <property type="match status" value="1"/>
</dbReference>
<evidence type="ECO:0000313" key="6">
    <source>
        <dbReference type="Proteomes" id="UP000550501"/>
    </source>
</evidence>
<dbReference type="InterPro" id="IPR052353">
    <property type="entry name" value="Benzoxazolinone_Detox_Enz"/>
</dbReference>
<sequence>MVSVNVGMPRDVDWHGCVVHTGAWKTPVAGPTMVRRMNLDRDGQGDLGGHGGEIRAVLVYQTDSYRHWAAELGRDDLAPGAFGENLTVDGLPDDEVCIGDRYRIGDVVLEVTQPRVTCYRVGLRLGEPRMAALLVSHRRPGFYCRVLQEGEVEPGQEIVKVGDGPERVSVAEIDALLYLPGHPRDRLESALRIPALSPGWQGSLRSLLEQSESGASGNTGLTGAAADPPAWRGFRPLQVVDVHTETPGITSFTLADPDGQPLPPRRAGQSITVRVTVPGSAPVVRNYSLSNGPSSDVYRISVKREPHGVASAYLHEQVKVHGVLETAAPRGEFTLVDGDGPVVLVSAGVGVTPVLSMLHRLAETGSHRPVWWLHSTRSHAEHALAEEAARLMDLLPRGRTEIFYSRPSGPGEVGRRLDQTALDALRLPVDADAYVCGPTGFMADMTAALTDYGLQPNRIHSETFGARAGINPGVVGSVAATPHLPPGEPGPGPEVQFARSGVSAPWDGAYSSVLEFAEACDVPTRWSCRTGVCHTCETAVLSGTVSYPLEPLEPPTDGTALLCIATPADAVVFDL</sequence>
<evidence type="ECO:0000313" key="5">
    <source>
        <dbReference type="EMBL" id="MBB2992797.1"/>
    </source>
</evidence>
<dbReference type="GO" id="GO:0030170">
    <property type="term" value="F:pyridoxal phosphate binding"/>
    <property type="evidence" value="ECO:0007669"/>
    <property type="project" value="InterPro"/>
</dbReference>
<dbReference type="PRINTS" id="PR00409">
    <property type="entry name" value="PHDIOXRDTASE"/>
</dbReference>
<dbReference type="InterPro" id="IPR012675">
    <property type="entry name" value="Beta-grasp_dom_sf"/>
</dbReference>
<protein>
    <submittedName>
        <fullName evidence="5">Ferredoxin-NADP reductase/MOSC domain-containing protein YiiM</fullName>
    </submittedName>
</protein>
<keyword evidence="1" id="KW-0408">Iron</keyword>
<evidence type="ECO:0000259" key="3">
    <source>
        <dbReference type="PROSITE" id="PS51340"/>
    </source>
</evidence>
<organism evidence="5 6">
    <name type="scientific">Mycolicibacterium iranicum</name>
    <name type="common">Mycobacterium iranicum</name>
    <dbReference type="NCBI Taxonomy" id="912594"/>
    <lineage>
        <taxon>Bacteria</taxon>
        <taxon>Bacillati</taxon>
        <taxon>Actinomycetota</taxon>
        <taxon>Actinomycetes</taxon>
        <taxon>Mycobacteriales</taxon>
        <taxon>Mycobacteriaceae</taxon>
        <taxon>Mycolicibacterium</taxon>
    </lineage>
</organism>
<name>A0A839QB10_MYCIR</name>
<accession>A0A839QB10</accession>
<evidence type="ECO:0000256" key="2">
    <source>
        <dbReference type="ARBA" id="ARBA00023014"/>
    </source>
</evidence>
<dbReference type="InterPro" id="IPR017927">
    <property type="entry name" value="FAD-bd_FR_type"/>
</dbReference>
<reference evidence="5 6" key="1">
    <citation type="submission" date="2020-08" db="EMBL/GenBank/DDBJ databases">
        <title>The Agave Microbiome: Exploring the role of microbial communities in plant adaptations to desert environments.</title>
        <authorList>
            <person name="Partida-Martinez L.P."/>
        </authorList>
    </citation>
    <scope>NUCLEOTIDE SEQUENCE [LARGE SCALE GENOMIC DNA]</scope>
    <source>
        <strain evidence="5 6">AT2.18</strain>
    </source>
</reference>
<dbReference type="PROSITE" id="PS51340">
    <property type="entry name" value="MOSC"/>
    <property type="match status" value="1"/>
</dbReference>
<dbReference type="CDD" id="cd06184">
    <property type="entry name" value="flavohem_like_fad_nad_binding"/>
    <property type="match status" value="1"/>
</dbReference>
<dbReference type="SUPFAM" id="SSF50800">
    <property type="entry name" value="PK beta-barrel domain-like"/>
    <property type="match status" value="1"/>
</dbReference>
<dbReference type="Gene3D" id="2.40.33.20">
    <property type="entry name" value="PK beta-barrel domain-like"/>
    <property type="match status" value="1"/>
</dbReference>
<dbReference type="PANTHER" id="PTHR30212:SF2">
    <property type="entry name" value="PROTEIN YIIM"/>
    <property type="match status" value="1"/>
</dbReference>
<evidence type="ECO:0000256" key="1">
    <source>
        <dbReference type="ARBA" id="ARBA00022714"/>
    </source>
</evidence>
<dbReference type="InterPro" id="IPR005163">
    <property type="entry name" value="Tri_helical_YiiM-like"/>
</dbReference>
<dbReference type="InterPro" id="IPR001433">
    <property type="entry name" value="OxRdtase_FAD/NAD-bd"/>
</dbReference>
<dbReference type="InterPro" id="IPR036010">
    <property type="entry name" value="2Fe-2S_ferredoxin-like_sf"/>
</dbReference>
<gene>
    <name evidence="5" type="ORF">FHR72_004302</name>
</gene>
<dbReference type="Pfam" id="PF00970">
    <property type="entry name" value="FAD_binding_6"/>
    <property type="match status" value="1"/>
</dbReference>
<dbReference type="SUPFAM" id="SSF54292">
    <property type="entry name" value="2Fe-2S ferredoxin-like"/>
    <property type="match status" value="1"/>
</dbReference>
<dbReference type="AlphaFoldDB" id="A0A839QB10"/>
<keyword evidence="2" id="KW-0411">Iron-sulfur</keyword>
<dbReference type="InterPro" id="IPR008333">
    <property type="entry name" value="Cbr1-like_FAD-bd_dom"/>
</dbReference>
<dbReference type="Proteomes" id="UP000550501">
    <property type="component" value="Unassembled WGS sequence"/>
</dbReference>
<dbReference type="InterPro" id="IPR011037">
    <property type="entry name" value="Pyrv_Knase-like_insert_dom_sf"/>
</dbReference>
<dbReference type="SUPFAM" id="SSF52343">
    <property type="entry name" value="Ferredoxin reductase-like, C-terminal NADP-linked domain"/>
    <property type="match status" value="1"/>
</dbReference>
<keyword evidence="1" id="KW-0479">Metal-binding</keyword>
<dbReference type="EMBL" id="JACHVU010000012">
    <property type="protein sequence ID" value="MBB2992797.1"/>
    <property type="molecule type" value="Genomic_DNA"/>
</dbReference>
<dbReference type="Gene3D" id="2.40.30.10">
    <property type="entry name" value="Translation factors"/>
    <property type="match status" value="1"/>
</dbReference>
<dbReference type="SUPFAM" id="SSF63380">
    <property type="entry name" value="Riboflavin synthase domain-like"/>
    <property type="match status" value="1"/>
</dbReference>
<dbReference type="CDD" id="cd00207">
    <property type="entry name" value="fer2"/>
    <property type="match status" value="1"/>
</dbReference>
<dbReference type="Pfam" id="PF03475">
    <property type="entry name" value="YiiM_3-alpha"/>
    <property type="match status" value="1"/>
</dbReference>
<dbReference type="PROSITE" id="PS51384">
    <property type="entry name" value="FAD_FR"/>
    <property type="match status" value="1"/>
</dbReference>
<dbReference type="GO" id="GO:0030151">
    <property type="term" value="F:molybdenum ion binding"/>
    <property type="evidence" value="ECO:0007669"/>
    <property type="project" value="InterPro"/>
</dbReference>
<feature type="domain" description="MOSC" evidence="3">
    <location>
        <begin position="26"/>
        <end position="161"/>
    </location>
</feature>
<dbReference type="Pfam" id="PF00175">
    <property type="entry name" value="NAD_binding_1"/>
    <property type="match status" value="1"/>
</dbReference>
<keyword evidence="6" id="KW-1185">Reference proteome</keyword>
<dbReference type="Gene3D" id="3.40.50.80">
    <property type="entry name" value="Nucleotide-binding domain of ferredoxin-NADP reductase (FNR) module"/>
    <property type="match status" value="1"/>
</dbReference>
<comment type="caution">
    <text evidence="5">The sequence shown here is derived from an EMBL/GenBank/DDBJ whole genome shotgun (WGS) entry which is preliminary data.</text>
</comment>
<dbReference type="InterPro" id="IPR039261">
    <property type="entry name" value="FNR_nucleotide-bd"/>
</dbReference>
<dbReference type="Gene3D" id="3.10.20.30">
    <property type="match status" value="1"/>
</dbReference>
<feature type="domain" description="FAD-binding FR-type" evidence="4">
    <location>
        <begin position="232"/>
        <end position="336"/>
    </location>
</feature>
<dbReference type="PANTHER" id="PTHR30212">
    <property type="entry name" value="PROTEIN YIIM"/>
    <property type="match status" value="1"/>
</dbReference>
<proteinExistence type="predicted"/>